<dbReference type="VEuPathDB" id="GiardiaDB:QR46_1771"/>
<feature type="compositionally biased region" description="Basic and acidic residues" evidence="1">
    <location>
        <begin position="44"/>
        <end position="61"/>
    </location>
</feature>
<accession>A0A132NVW4</accession>
<dbReference type="Proteomes" id="UP000070089">
    <property type="component" value="Unassembled WGS sequence"/>
</dbReference>
<gene>
    <name evidence="2" type="ORF">QR46_1771</name>
</gene>
<evidence type="ECO:0000256" key="1">
    <source>
        <dbReference type="SAM" id="MobiDB-lite"/>
    </source>
</evidence>
<organism evidence="2 3">
    <name type="scientific">Giardia duodenalis assemblage B</name>
    <dbReference type="NCBI Taxonomy" id="1394984"/>
    <lineage>
        <taxon>Eukaryota</taxon>
        <taxon>Metamonada</taxon>
        <taxon>Diplomonadida</taxon>
        <taxon>Hexamitidae</taxon>
        <taxon>Giardiinae</taxon>
        <taxon>Giardia</taxon>
    </lineage>
</organism>
<proteinExistence type="predicted"/>
<reference evidence="2 3" key="1">
    <citation type="journal article" date="2015" name="Mol. Biochem. Parasitol.">
        <title>Identification of polymorphic genes for use in assemblage B genotyping assays through comparative genomics of multiple assemblage B Giardia duodenalis isolates.</title>
        <authorList>
            <person name="Wielinga C."/>
            <person name="Thompson R.C."/>
            <person name="Monis P."/>
            <person name="Ryan U."/>
        </authorList>
    </citation>
    <scope>NUCLEOTIDE SEQUENCE [LARGE SCALE GENOMIC DNA]</scope>
    <source>
        <strain evidence="2 3">BAH15c1</strain>
    </source>
</reference>
<feature type="region of interest" description="Disordered" evidence="1">
    <location>
        <begin position="1"/>
        <end position="22"/>
    </location>
</feature>
<feature type="compositionally biased region" description="Basic residues" evidence="1">
    <location>
        <begin position="96"/>
        <end position="106"/>
    </location>
</feature>
<evidence type="ECO:0000313" key="3">
    <source>
        <dbReference type="Proteomes" id="UP000070089"/>
    </source>
</evidence>
<sequence>MGNGHVSGAALSQSWRTPIKPVRKSCRTTAVKMKLVRELQETRELDRQLKEANAKREEEARKQRKKNRERRERNARAASGEQKISSTKVNKLSKQQLRKMHIVKVD</sequence>
<evidence type="ECO:0008006" key="4">
    <source>
        <dbReference type="Google" id="ProtNLM"/>
    </source>
</evidence>
<dbReference type="AlphaFoldDB" id="A0A132NVW4"/>
<comment type="caution">
    <text evidence="2">The sequence shown here is derived from an EMBL/GenBank/DDBJ whole genome shotgun (WGS) entry which is preliminary data.</text>
</comment>
<dbReference type="EMBL" id="JXTI01000040">
    <property type="protein sequence ID" value="KWX14211.1"/>
    <property type="molecule type" value="Genomic_DNA"/>
</dbReference>
<feature type="compositionally biased region" description="Polar residues" evidence="1">
    <location>
        <begin position="82"/>
        <end position="95"/>
    </location>
</feature>
<evidence type="ECO:0000313" key="2">
    <source>
        <dbReference type="EMBL" id="KWX14211.1"/>
    </source>
</evidence>
<dbReference type="OrthoDB" id="10259732at2759"/>
<feature type="region of interest" description="Disordered" evidence="1">
    <location>
        <begin position="44"/>
        <end position="106"/>
    </location>
</feature>
<protein>
    <recommendedName>
        <fullName evidence="4">Coiled-coil domain-containing protein 86</fullName>
    </recommendedName>
</protein>
<name>A0A132NVW4_GIAIN</name>